<dbReference type="AlphaFoldDB" id="A0A7D9LSR6"/>
<protein>
    <submittedName>
        <fullName evidence="2">Pol poly</fullName>
    </submittedName>
</protein>
<evidence type="ECO:0000313" key="2">
    <source>
        <dbReference type="EMBL" id="CAB4038430.1"/>
    </source>
</evidence>
<name>A0A7D9LSR6_PARCT</name>
<evidence type="ECO:0000313" key="3">
    <source>
        <dbReference type="Proteomes" id="UP001152795"/>
    </source>
</evidence>
<dbReference type="EMBL" id="CACRXK020024197">
    <property type="protein sequence ID" value="CAB4038430.1"/>
    <property type="molecule type" value="Genomic_DNA"/>
</dbReference>
<feature type="domain" description="Integrase catalytic" evidence="1">
    <location>
        <begin position="235"/>
        <end position="337"/>
    </location>
</feature>
<dbReference type="Gene3D" id="1.10.340.70">
    <property type="match status" value="1"/>
</dbReference>
<dbReference type="Proteomes" id="UP001152795">
    <property type="component" value="Unassembled WGS sequence"/>
</dbReference>
<accession>A0A7D9LSR6</accession>
<dbReference type="InterPro" id="IPR001584">
    <property type="entry name" value="Integrase_cat-core"/>
</dbReference>
<dbReference type="PANTHER" id="PTHR37984">
    <property type="entry name" value="PROTEIN CBG26694"/>
    <property type="match status" value="1"/>
</dbReference>
<dbReference type="Pfam" id="PF00665">
    <property type="entry name" value="rve"/>
    <property type="match status" value="1"/>
</dbReference>
<sequence>MLVVPQLSWPILFGENHLHSTQALVNHAVPSIEFRHPNMQFMIKCSLENPQQAFQNSTPRPHARVTCLLTGGPSVSTHKSKPTMLHRGMNSVPVYFTLFTALSVLSPDLWLEGKTVQPGLTVLGGTFNCQKQMQQPSTSSQTTCYASMTDIDMPNPNQLRYMVPSDITLRRHLIRAFHDSLYAMHWGREATFEALSAHFYWKNMSKHVRNWIRRCPQCIRFKSKTPNHGPMQVRIYQRPFHTLGVDYVGELPVSVNGNKWIITAVCPYSNFLRAILVADKHASTATRALLDDVFLQYGFPTVLQSDQGGEWTNALLHHLTKILSIAHVFTTSYAVVI</sequence>
<dbReference type="InterPro" id="IPR036397">
    <property type="entry name" value="RNaseH_sf"/>
</dbReference>
<dbReference type="InterPro" id="IPR012337">
    <property type="entry name" value="RNaseH-like_sf"/>
</dbReference>
<organism evidence="2 3">
    <name type="scientific">Paramuricea clavata</name>
    <name type="common">Red gorgonian</name>
    <name type="synonym">Violescent sea-whip</name>
    <dbReference type="NCBI Taxonomy" id="317549"/>
    <lineage>
        <taxon>Eukaryota</taxon>
        <taxon>Metazoa</taxon>
        <taxon>Cnidaria</taxon>
        <taxon>Anthozoa</taxon>
        <taxon>Octocorallia</taxon>
        <taxon>Malacalcyonacea</taxon>
        <taxon>Plexauridae</taxon>
        <taxon>Paramuricea</taxon>
    </lineage>
</organism>
<dbReference type="GO" id="GO:0003676">
    <property type="term" value="F:nucleic acid binding"/>
    <property type="evidence" value="ECO:0007669"/>
    <property type="project" value="InterPro"/>
</dbReference>
<comment type="caution">
    <text evidence="2">The sequence shown here is derived from an EMBL/GenBank/DDBJ whole genome shotgun (WGS) entry which is preliminary data.</text>
</comment>
<dbReference type="PROSITE" id="PS50994">
    <property type="entry name" value="INTEGRASE"/>
    <property type="match status" value="1"/>
</dbReference>
<dbReference type="SUPFAM" id="SSF53098">
    <property type="entry name" value="Ribonuclease H-like"/>
    <property type="match status" value="1"/>
</dbReference>
<proteinExistence type="predicted"/>
<dbReference type="InterPro" id="IPR050951">
    <property type="entry name" value="Retrovirus_Pol_polyprotein"/>
</dbReference>
<keyword evidence="3" id="KW-1185">Reference proteome</keyword>
<evidence type="ECO:0000259" key="1">
    <source>
        <dbReference type="PROSITE" id="PS50994"/>
    </source>
</evidence>
<dbReference type="GO" id="GO:0015074">
    <property type="term" value="P:DNA integration"/>
    <property type="evidence" value="ECO:0007669"/>
    <property type="project" value="InterPro"/>
</dbReference>
<gene>
    <name evidence="2" type="ORF">PACLA_8A046436</name>
</gene>
<dbReference type="PANTHER" id="PTHR37984:SF5">
    <property type="entry name" value="PROTEIN NYNRIN-LIKE"/>
    <property type="match status" value="1"/>
</dbReference>
<reference evidence="2" key="1">
    <citation type="submission" date="2020-04" db="EMBL/GenBank/DDBJ databases">
        <authorList>
            <person name="Alioto T."/>
            <person name="Alioto T."/>
            <person name="Gomez Garrido J."/>
        </authorList>
    </citation>
    <scope>NUCLEOTIDE SEQUENCE</scope>
    <source>
        <strain evidence="2">A484AB</strain>
    </source>
</reference>
<dbReference type="Gene3D" id="3.30.420.10">
    <property type="entry name" value="Ribonuclease H-like superfamily/Ribonuclease H"/>
    <property type="match status" value="1"/>
</dbReference>
<dbReference type="OrthoDB" id="6010665at2759"/>
<dbReference type="InterPro" id="IPR041588">
    <property type="entry name" value="Integrase_H2C2"/>
</dbReference>
<dbReference type="Pfam" id="PF17921">
    <property type="entry name" value="Integrase_H2C2"/>
    <property type="match status" value="1"/>
</dbReference>